<evidence type="ECO:0008006" key="3">
    <source>
        <dbReference type="Google" id="ProtNLM"/>
    </source>
</evidence>
<name>A0ABV9PQR9_9ACTN</name>
<sequence length="53" mass="5373">MDLDLGSLNGVVGDGGTFSILSGLLGNVDKFVKAAGYFTGEGFQEALAGGFMK</sequence>
<dbReference type="Proteomes" id="UP001595836">
    <property type="component" value="Unassembled WGS sequence"/>
</dbReference>
<accession>A0ABV9PQR9</accession>
<reference evidence="2" key="1">
    <citation type="journal article" date="2019" name="Int. J. Syst. Evol. Microbiol.">
        <title>The Global Catalogue of Microorganisms (GCM) 10K type strain sequencing project: providing services to taxonomists for standard genome sequencing and annotation.</title>
        <authorList>
            <consortium name="The Broad Institute Genomics Platform"/>
            <consortium name="The Broad Institute Genome Sequencing Center for Infectious Disease"/>
            <person name="Wu L."/>
            <person name="Ma J."/>
        </authorList>
    </citation>
    <scope>NUCLEOTIDE SEQUENCE [LARGE SCALE GENOMIC DNA]</scope>
    <source>
        <strain evidence="2">JCM 11882</strain>
    </source>
</reference>
<evidence type="ECO:0000313" key="2">
    <source>
        <dbReference type="Proteomes" id="UP001595836"/>
    </source>
</evidence>
<gene>
    <name evidence="1" type="ORF">ACFO7U_08275</name>
</gene>
<protein>
    <recommendedName>
        <fullName evidence="3">Porin</fullName>
    </recommendedName>
</protein>
<keyword evidence="2" id="KW-1185">Reference proteome</keyword>
<dbReference type="RefSeq" id="WP_344993848.1">
    <property type="nucleotide sequence ID" value="NZ_BAABCD010000022.1"/>
</dbReference>
<evidence type="ECO:0000313" key="1">
    <source>
        <dbReference type="EMBL" id="MFC4754774.1"/>
    </source>
</evidence>
<proteinExistence type="predicted"/>
<organism evidence="1 2">
    <name type="scientific">Dietzia aurantiaca</name>
    <dbReference type="NCBI Taxonomy" id="983873"/>
    <lineage>
        <taxon>Bacteria</taxon>
        <taxon>Bacillati</taxon>
        <taxon>Actinomycetota</taxon>
        <taxon>Actinomycetes</taxon>
        <taxon>Mycobacteriales</taxon>
        <taxon>Dietziaceae</taxon>
        <taxon>Dietzia</taxon>
    </lineage>
</organism>
<dbReference type="EMBL" id="JBHSHP010000021">
    <property type="protein sequence ID" value="MFC4754774.1"/>
    <property type="molecule type" value="Genomic_DNA"/>
</dbReference>
<comment type="caution">
    <text evidence="1">The sequence shown here is derived from an EMBL/GenBank/DDBJ whole genome shotgun (WGS) entry which is preliminary data.</text>
</comment>